<dbReference type="GO" id="GO:0051082">
    <property type="term" value="F:unfolded protein binding"/>
    <property type="evidence" value="ECO:0007669"/>
    <property type="project" value="InterPro"/>
</dbReference>
<dbReference type="Proteomes" id="UP000614601">
    <property type="component" value="Unassembled WGS sequence"/>
</dbReference>
<dbReference type="InterPro" id="IPR012720">
    <property type="entry name" value="Chap_CCT_eta"/>
</dbReference>
<dbReference type="Gene3D" id="3.50.7.10">
    <property type="entry name" value="GroEL"/>
    <property type="match status" value="1"/>
</dbReference>
<dbReference type="GO" id="GO:0140662">
    <property type="term" value="F:ATP-dependent protein folding chaperone"/>
    <property type="evidence" value="ECO:0007669"/>
    <property type="project" value="InterPro"/>
</dbReference>
<dbReference type="InterPro" id="IPR054827">
    <property type="entry name" value="thermosome_alpha"/>
</dbReference>
<dbReference type="EMBL" id="CAJFDH010000003">
    <property type="protein sequence ID" value="CAD5214740.1"/>
    <property type="molecule type" value="Genomic_DNA"/>
</dbReference>
<dbReference type="InterPro" id="IPR053374">
    <property type="entry name" value="TCP-1_chaperonin"/>
</dbReference>
<gene>
    <name evidence="12" type="ORF">BOKJ2_LOCUS5744</name>
</gene>
<sequence length="537" mass="58854">MNRMPIILLKEGTEEKHGKGQVVSNINACTNIADAVRTTLGPRGMDKLVVDSKNATTISNDGATVLKLLDIVFPAATIMADIAKSQDAEVGDGTTSVVVLAAEFLKSAKQFIEDGVNPQLIIRSYTAASKEAIKKLKELAVKLTGEDEVNKLLVKCAATTLSSKLVSSDREHFARMCVEAVNYLDADLPLNMIGIKKVNGGSLTDSQLVKGVAFKKAFSYAGFEMQPKKYENCKIALLNIELEIKAERTNAEVRIANVADYEEVVNAEWTVLYRQLEKIHESGAKVILSRLPIGDVATQWFADRDLFCAGRIPEDDLQRVQASCGGTVLTTVSQISDSVLGKCEKFYEKQVGSERFNMFEGGSKAKSCTLILRGGAEQFIAETERSLHDAIMIIRRAKKNDAIVAGGGAIEMELSKHLRDVSKTIASKEQFFWKAYAKAFEIIPQQLCFNAGLDGVEILNHLRSRHQKGNKWDGVDIHKEAVSNNFDGCVWEPAITKENAIIAATEAACTVLSIDQTVKNPRHKNEMPGAQQMLQGQ</sequence>
<dbReference type="NCBIfam" id="TIGR02345">
    <property type="entry name" value="chap_CCT_eta"/>
    <property type="match status" value="1"/>
</dbReference>
<keyword evidence="6 10" id="KW-0067">ATP-binding</keyword>
<dbReference type="PROSITE" id="PS00750">
    <property type="entry name" value="TCP1_1"/>
    <property type="match status" value="1"/>
</dbReference>
<evidence type="ECO:0000256" key="10">
    <source>
        <dbReference type="RuleBase" id="RU004187"/>
    </source>
</evidence>
<dbReference type="SUPFAM" id="SSF48592">
    <property type="entry name" value="GroEL equatorial domain-like"/>
    <property type="match status" value="1"/>
</dbReference>
<comment type="subcellular location">
    <subcellularLocation>
        <location evidence="1 11">Cytoplasm</location>
    </subcellularLocation>
</comment>
<comment type="caution">
    <text evidence="12">The sequence shown here is derived from an EMBL/GenBank/DDBJ whole genome shotgun (WGS) entry which is preliminary data.</text>
</comment>
<dbReference type="SUPFAM" id="SSF52029">
    <property type="entry name" value="GroEL apical domain-like"/>
    <property type="match status" value="1"/>
</dbReference>
<dbReference type="NCBIfam" id="NF041082">
    <property type="entry name" value="thermosome_alpha"/>
    <property type="match status" value="1"/>
</dbReference>
<evidence type="ECO:0000313" key="13">
    <source>
        <dbReference type="Proteomes" id="UP000614601"/>
    </source>
</evidence>
<dbReference type="Gene3D" id="3.30.260.10">
    <property type="entry name" value="TCP-1-like chaperonin intermediate domain"/>
    <property type="match status" value="1"/>
</dbReference>
<dbReference type="Gene3D" id="1.10.560.10">
    <property type="entry name" value="GroEL-like equatorial domain"/>
    <property type="match status" value="1"/>
</dbReference>
<accession>A0A811KEH7</accession>
<evidence type="ECO:0000256" key="6">
    <source>
        <dbReference type="ARBA" id="ARBA00022840"/>
    </source>
</evidence>
<dbReference type="NCBIfam" id="NF041083">
    <property type="entry name" value="thermosome_beta"/>
    <property type="match status" value="1"/>
</dbReference>
<dbReference type="AlphaFoldDB" id="A0A811KEH7"/>
<dbReference type="GO" id="GO:0005832">
    <property type="term" value="C:chaperonin-containing T-complex"/>
    <property type="evidence" value="ECO:0007669"/>
    <property type="project" value="UniProtKB-ARBA"/>
</dbReference>
<evidence type="ECO:0000256" key="11">
    <source>
        <dbReference type="RuleBase" id="RU365042"/>
    </source>
</evidence>
<dbReference type="PRINTS" id="PR00304">
    <property type="entry name" value="TCOMPLEXTCP1"/>
</dbReference>
<evidence type="ECO:0000256" key="2">
    <source>
        <dbReference type="ARBA" id="ARBA00008020"/>
    </source>
</evidence>
<dbReference type="OrthoDB" id="1935484at2759"/>
<keyword evidence="13" id="KW-1185">Reference proteome</keyword>
<dbReference type="PANTHER" id="PTHR11353">
    <property type="entry name" value="CHAPERONIN"/>
    <property type="match status" value="1"/>
</dbReference>
<dbReference type="CDD" id="cd03340">
    <property type="entry name" value="TCP1_eta"/>
    <property type="match status" value="1"/>
</dbReference>
<dbReference type="InterPro" id="IPR027410">
    <property type="entry name" value="TCP-1-like_intermed_sf"/>
</dbReference>
<keyword evidence="5 10" id="KW-0547">Nucleotide-binding</keyword>
<dbReference type="EMBL" id="CAJFCW020000003">
    <property type="protein sequence ID" value="CAG9103194.1"/>
    <property type="molecule type" value="Genomic_DNA"/>
</dbReference>
<protein>
    <recommendedName>
        <fullName evidence="3 11">T-complex protein 1 subunit eta</fullName>
        <shortName evidence="11">TCP-1-eta</shortName>
    </recommendedName>
    <alternativeName>
        <fullName evidence="8 11">CCT-eta</fullName>
    </alternativeName>
</protein>
<comment type="subunit">
    <text evidence="11">Heterooligomeric complex that forms two stacked rings.</text>
</comment>
<dbReference type="SUPFAM" id="SSF54849">
    <property type="entry name" value="GroEL-intermediate domain like"/>
    <property type="match status" value="1"/>
</dbReference>
<dbReference type="InterPro" id="IPR017998">
    <property type="entry name" value="Chaperone_TCP-1"/>
</dbReference>
<dbReference type="FunFam" id="1.10.560.10:FF:000017">
    <property type="entry name" value="T-complex protein 1 subunit eta"/>
    <property type="match status" value="1"/>
</dbReference>
<dbReference type="InterPro" id="IPR027409">
    <property type="entry name" value="GroEL-like_apical_dom_sf"/>
</dbReference>
<dbReference type="PROSITE" id="PS00995">
    <property type="entry name" value="TCP1_3"/>
    <property type="match status" value="1"/>
</dbReference>
<comment type="catalytic activity">
    <reaction evidence="9">
        <text>ATP + H2O = ADP + phosphate + H(+)</text>
        <dbReference type="Rhea" id="RHEA:13065"/>
        <dbReference type="ChEBI" id="CHEBI:15377"/>
        <dbReference type="ChEBI" id="CHEBI:15378"/>
        <dbReference type="ChEBI" id="CHEBI:30616"/>
        <dbReference type="ChEBI" id="CHEBI:43474"/>
        <dbReference type="ChEBI" id="CHEBI:456216"/>
    </reaction>
</comment>
<organism evidence="12 13">
    <name type="scientific">Bursaphelenchus okinawaensis</name>
    <dbReference type="NCBI Taxonomy" id="465554"/>
    <lineage>
        <taxon>Eukaryota</taxon>
        <taxon>Metazoa</taxon>
        <taxon>Ecdysozoa</taxon>
        <taxon>Nematoda</taxon>
        <taxon>Chromadorea</taxon>
        <taxon>Rhabditida</taxon>
        <taxon>Tylenchina</taxon>
        <taxon>Tylenchomorpha</taxon>
        <taxon>Aphelenchoidea</taxon>
        <taxon>Aphelenchoididae</taxon>
        <taxon>Bursaphelenchus</taxon>
    </lineage>
</organism>
<evidence type="ECO:0000256" key="4">
    <source>
        <dbReference type="ARBA" id="ARBA00022490"/>
    </source>
</evidence>
<dbReference type="Proteomes" id="UP000783686">
    <property type="component" value="Unassembled WGS sequence"/>
</dbReference>
<dbReference type="FunFam" id="3.50.7.10:FF:000006">
    <property type="entry name" value="T-complex protein 1 subunit eta"/>
    <property type="match status" value="1"/>
</dbReference>
<dbReference type="InterPro" id="IPR002194">
    <property type="entry name" value="Chaperonin_TCP-1_CS"/>
</dbReference>
<dbReference type="GO" id="GO:0016887">
    <property type="term" value="F:ATP hydrolysis activity"/>
    <property type="evidence" value="ECO:0007669"/>
    <property type="project" value="InterPro"/>
</dbReference>
<evidence type="ECO:0000256" key="3">
    <source>
        <dbReference type="ARBA" id="ARBA00015836"/>
    </source>
</evidence>
<keyword evidence="7 10" id="KW-0143">Chaperone</keyword>
<comment type="function">
    <text evidence="11">Molecular chaperone; assists the folding of proteins upon ATP hydrolysis. Known to play a role, in vitro, in the folding of actin and tubulin.</text>
</comment>
<dbReference type="FunFam" id="3.30.260.10:FF:000022">
    <property type="entry name" value="T-complex protein 1 subunit eta"/>
    <property type="match status" value="1"/>
</dbReference>
<evidence type="ECO:0000256" key="5">
    <source>
        <dbReference type="ARBA" id="ARBA00022741"/>
    </source>
</evidence>
<dbReference type="InterPro" id="IPR027413">
    <property type="entry name" value="GROEL-like_equatorial_sf"/>
</dbReference>
<name>A0A811KEH7_9BILA</name>
<dbReference type="GO" id="GO:0005524">
    <property type="term" value="F:ATP binding"/>
    <property type="evidence" value="ECO:0007669"/>
    <property type="project" value="UniProtKB-KW"/>
</dbReference>
<dbReference type="Pfam" id="PF00118">
    <property type="entry name" value="Cpn60_TCP1"/>
    <property type="match status" value="1"/>
</dbReference>
<evidence type="ECO:0000256" key="9">
    <source>
        <dbReference type="ARBA" id="ARBA00049360"/>
    </source>
</evidence>
<evidence type="ECO:0000256" key="1">
    <source>
        <dbReference type="ARBA" id="ARBA00004496"/>
    </source>
</evidence>
<proteinExistence type="inferred from homology"/>
<evidence type="ECO:0000313" key="12">
    <source>
        <dbReference type="EMBL" id="CAD5214740.1"/>
    </source>
</evidence>
<evidence type="ECO:0000256" key="8">
    <source>
        <dbReference type="ARBA" id="ARBA00032221"/>
    </source>
</evidence>
<dbReference type="InterPro" id="IPR002423">
    <property type="entry name" value="Cpn60/GroEL/TCP-1"/>
</dbReference>
<keyword evidence="4 11" id="KW-0963">Cytoplasm</keyword>
<comment type="similarity">
    <text evidence="2 10">Belongs to the TCP-1 chaperonin family.</text>
</comment>
<evidence type="ECO:0000256" key="7">
    <source>
        <dbReference type="ARBA" id="ARBA00023186"/>
    </source>
</evidence>
<reference evidence="12" key="1">
    <citation type="submission" date="2020-09" db="EMBL/GenBank/DDBJ databases">
        <authorList>
            <person name="Kikuchi T."/>
        </authorList>
    </citation>
    <scope>NUCLEOTIDE SEQUENCE</scope>
    <source>
        <strain evidence="12">SH1</strain>
    </source>
</reference>